<organism evidence="2 3">
    <name type="scientific">Paramesorhizobium deserti</name>
    <dbReference type="NCBI Taxonomy" id="1494590"/>
    <lineage>
        <taxon>Bacteria</taxon>
        <taxon>Pseudomonadati</taxon>
        <taxon>Pseudomonadota</taxon>
        <taxon>Alphaproteobacteria</taxon>
        <taxon>Hyphomicrobiales</taxon>
        <taxon>Phyllobacteriaceae</taxon>
        <taxon>Paramesorhizobium</taxon>
    </lineage>
</organism>
<keyword evidence="3" id="KW-1185">Reference proteome</keyword>
<gene>
    <name evidence="2" type="ORF">ATN84_06780</name>
</gene>
<dbReference type="PANTHER" id="PTHR40455">
    <property type="entry name" value="ANTITOXIN HIGA"/>
    <property type="match status" value="1"/>
</dbReference>
<dbReference type="InterPro" id="IPR039060">
    <property type="entry name" value="Antitox_HigA"/>
</dbReference>
<dbReference type="OrthoDB" id="9796786at2"/>
<dbReference type="InterPro" id="IPR001387">
    <property type="entry name" value="Cro/C1-type_HTH"/>
</dbReference>
<reference evidence="2 3" key="1">
    <citation type="submission" date="2015-11" db="EMBL/GenBank/DDBJ databases">
        <title>Draft genome sequence of Paramesorhizobium deserti A-3-E, a strain highly resistant to diverse beta-lactam antibiotics.</title>
        <authorList>
            <person name="Lv R."/>
            <person name="Yang X."/>
            <person name="Fang N."/>
            <person name="Guo J."/>
            <person name="Luo X."/>
            <person name="Peng F."/>
            <person name="Yang R."/>
            <person name="Cui Y."/>
            <person name="Fang C."/>
            <person name="Song Y."/>
        </authorList>
    </citation>
    <scope>NUCLEOTIDE SEQUENCE [LARGE SCALE GENOMIC DNA]</scope>
    <source>
        <strain evidence="2 3">A-3-E</strain>
    </source>
</reference>
<dbReference type="PANTHER" id="PTHR40455:SF1">
    <property type="entry name" value="ANTITOXIN HIGA"/>
    <property type="match status" value="1"/>
</dbReference>
<dbReference type="Gene3D" id="1.10.260.40">
    <property type="entry name" value="lambda repressor-like DNA-binding domains"/>
    <property type="match status" value="1"/>
</dbReference>
<dbReference type="InterPro" id="IPR010982">
    <property type="entry name" value="Lambda_DNA-bd_dom_sf"/>
</dbReference>
<feature type="domain" description="HTH cro/C1-type" evidence="1">
    <location>
        <begin position="63"/>
        <end position="116"/>
    </location>
</feature>
<dbReference type="RefSeq" id="WP_068880739.1">
    <property type="nucleotide sequence ID" value="NZ_LNTU01000001.1"/>
</dbReference>
<dbReference type="STRING" id="1494590.ATN84_06780"/>
<dbReference type="GO" id="GO:0001046">
    <property type="term" value="F:core promoter sequence-specific DNA binding"/>
    <property type="evidence" value="ECO:0007669"/>
    <property type="project" value="TreeGrafter"/>
</dbReference>
<dbReference type="AlphaFoldDB" id="A0A135I1T4"/>
<accession>A0A135I1T4</accession>
<dbReference type="PROSITE" id="PS50943">
    <property type="entry name" value="HTH_CROC1"/>
    <property type="match status" value="1"/>
</dbReference>
<proteinExistence type="predicted"/>
<name>A0A135I1T4_9HYPH</name>
<keyword evidence="2" id="KW-0238">DNA-binding</keyword>
<dbReference type="GO" id="GO:0006355">
    <property type="term" value="P:regulation of DNA-templated transcription"/>
    <property type="evidence" value="ECO:0007669"/>
    <property type="project" value="InterPro"/>
</dbReference>
<comment type="caution">
    <text evidence="2">The sequence shown here is derived from an EMBL/GenBank/DDBJ whole genome shotgun (WGS) entry which is preliminary data.</text>
</comment>
<protein>
    <submittedName>
        <fullName evidence="2">DNA-binding protein</fullName>
    </submittedName>
</protein>
<dbReference type="EMBL" id="LNTU01000001">
    <property type="protein sequence ID" value="KXF79402.1"/>
    <property type="molecule type" value="Genomic_DNA"/>
</dbReference>
<evidence type="ECO:0000313" key="2">
    <source>
        <dbReference type="EMBL" id="KXF79402.1"/>
    </source>
</evidence>
<evidence type="ECO:0000259" key="1">
    <source>
        <dbReference type="PROSITE" id="PS50943"/>
    </source>
</evidence>
<evidence type="ECO:0000313" key="3">
    <source>
        <dbReference type="Proteomes" id="UP000070107"/>
    </source>
</evidence>
<dbReference type="Proteomes" id="UP000070107">
    <property type="component" value="Unassembled WGS sequence"/>
</dbReference>
<dbReference type="SUPFAM" id="SSF47413">
    <property type="entry name" value="lambda repressor-like DNA-binding domains"/>
    <property type="match status" value="1"/>
</dbReference>
<sequence>MATDLKPIRSEADYDAALAEVERLWGAKSGTPDGDRLDVLATLIEVYEAKHYPMDPPDPIEAIKFRMEQQGLTRKDLEPIFGTRNRTSEILNRRRGLSIEMIRQLHDRLGISAEVLIRPSRIEKAA</sequence>